<dbReference type="Proteomes" id="UP000476696">
    <property type="component" value="Unassembled WGS sequence"/>
</dbReference>
<dbReference type="SUPFAM" id="SSF46689">
    <property type="entry name" value="Homeodomain-like"/>
    <property type="match status" value="1"/>
</dbReference>
<evidence type="ECO:0000256" key="3">
    <source>
        <dbReference type="ARBA" id="ARBA00023163"/>
    </source>
</evidence>
<evidence type="ECO:0000256" key="2">
    <source>
        <dbReference type="ARBA" id="ARBA00023125"/>
    </source>
</evidence>
<dbReference type="PANTHER" id="PTHR43280">
    <property type="entry name" value="ARAC-FAMILY TRANSCRIPTIONAL REGULATOR"/>
    <property type="match status" value="1"/>
</dbReference>
<dbReference type="AlphaFoldDB" id="A0A6M2AZ89"/>
<keyword evidence="6" id="KW-1185">Reference proteome</keyword>
<dbReference type="InterPro" id="IPR009057">
    <property type="entry name" value="Homeodomain-like_sf"/>
</dbReference>
<evidence type="ECO:0000313" key="6">
    <source>
        <dbReference type="Proteomes" id="UP000476696"/>
    </source>
</evidence>
<dbReference type="PROSITE" id="PS00041">
    <property type="entry name" value="HTH_ARAC_FAMILY_1"/>
    <property type="match status" value="1"/>
</dbReference>
<dbReference type="InterPro" id="IPR018062">
    <property type="entry name" value="HTH_AraC-typ_CS"/>
</dbReference>
<dbReference type="PROSITE" id="PS01124">
    <property type="entry name" value="HTH_ARAC_FAMILY_2"/>
    <property type="match status" value="1"/>
</dbReference>
<organism evidence="5 6">
    <name type="scientific">Rahnella contaminans</name>
    <dbReference type="NCBI Taxonomy" id="2703882"/>
    <lineage>
        <taxon>Bacteria</taxon>
        <taxon>Pseudomonadati</taxon>
        <taxon>Pseudomonadota</taxon>
        <taxon>Gammaproteobacteria</taxon>
        <taxon>Enterobacterales</taxon>
        <taxon>Yersiniaceae</taxon>
        <taxon>Rahnella</taxon>
    </lineage>
</organism>
<dbReference type="GO" id="GO:0043565">
    <property type="term" value="F:sequence-specific DNA binding"/>
    <property type="evidence" value="ECO:0007669"/>
    <property type="project" value="InterPro"/>
</dbReference>
<keyword evidence="1" id="KW-0805">Transcription regulation</keyword>
<gene>
    <name evidence="5" type="ORF">GW579_04105</name>
</gene>
<evidence type="ECO:0000256" key="1">
    <source>
        <dbReference type="ARBA" id="ARBA00023015"/>
    </source>
</evidence>
<sequence length="283" mass="32008">MLPVVIDTLFRSFCGSEAQAVRFPDNTQPMPELALLVSFPRIEFVVRGHVHDRSLPAEKGLLKEGDALYIPGGKWNLTQWSAPAVLLSILFSKEKLGFSLQSWDGNRFSETDKQSVARLGPRVGSFLLQAMNEIVSNPDDQQTARCVVAGLLSHCQEQLANRTQILTRSGALFEVMKKYIEENASLPLTRENVAKRFHITPNYLSHLFRKSGDTGFSEYLNHVRLERAKLLLKGYELKIKEVASSCGFVDSNYFCRVFRKSTARSPSQYRSQWLSQHPDIKKG</sequence>
<proteinExistence type="predicted"/>
<reference evidence="5 6" key="1">
    <citation type="submission" date="2020-01" db="EMBL/GenBank/DDBJ databases">
        <authorList>
            <person name="Lee S.D."/>
        </authorList>
    </citation>
    <scope>NUCLEOTIDE SEQUENCE [LARGE SCALE GENOMIC DNA]</scope>
    <source>
        <strain evidence="5 6">Lac-M11</strain>
    </source>
</reference>
<dbReference type="Gene3D" id="1.10.10.60">
    <property type="entry name" value="Homeodomain-like"/>
    <property type="match status" value="2"/>
</dbReference>
<dbReference type="GO" id="GO:0003700">
    <property type="term" value="F:DNA-binding transcription factor activity"/>
    <property type="evidence" value="ECO:0007669"/>
    <property type="project" value="InterPro"/>
</dbReference>
<accession>A0A6M2AZ89</accession>
<dbReference type="EMBL" id="JAADJS010000001">
    <property type="protein sequence ID" value="NGX86270.1"/>
    <property type="molecule type" value="Genomic_DNA"/>
</dbReference>
<evidence type="ECO:0000259" key="4">
    <source>
        <dbReference type="PROSITE" id="PS01124"/>
    </source>
</evidence>
<dbReference type="InterPro" id="IPR020449">
    <property type="entry name" value="Tscrpt_reg_AraC-type_HTH"/>
</dbReference>
<dbReference type="Pfam" id="PF12833">
    <property type="entry name" value="HTH_18"/>
    <property type="match status" value="1"/>
</dbReference>
<evidence type="ECO:0000313" key="5">
    <source>
        <dbReference type="EMBL" id="NGX86270.1"/>
    </source>
</evidence>
<comment type="caution">
    <text evidence="5">The sequence shown here is derived from an EMBL/GenBank/DDBJ whole genome shotgun (WGS) entry which is preliminary data.</text>
</comment>
<dbReference type="InterPro" id="IPR018060">
    <property type="entry name" value="HTH_AraC"/>
</dbReference>
<dbReference type="PANTHER" id="PTHR43280:SF10">
    <property type="entry name" value="REGULATORY PROTEIN POCR"/>
    <property type="match status" value="1"/>
</dbReference>
<feature type="domain" description="HTH araC/xylS-type" evidence="4">
    <location>
        <begin position="174"/>
        <end position="272"/>
    </location>
</feature>
<dbReference type="SMART" id="SM00342">
    <property type="entry name" value="HTH_ARAC"/>
    <property type="match status" value="1"/>
</dbReference>
<keyword evidence="2" id="KW-0238">DNA-binding</keyword>
<reference evidence="5 6" key="2">
    <citation type="submission" date="2020-03" db="EMBL/GenBank/DDBJ databases">
        <title>Rahnella aceri sp. nov., isoated from traditional Jeju Makgeolli.</title>
        <authorList>
            <person name="Kim I.S."/>
            <person name="Jeon D."/>
        </authorList>
    </citation>
    <scope>NUCLEOTIDE SEQUENCE [LARGE SCALE GENOMIC DNA]</scope>
    <source>
        <strain evidence="5 6">Lac-M11</strain>
    </source>
</reference>
<keyword evidence="3" id="KW-0804">Transcription</keyword>
<dbReference type="RefSeq" id="WP_165057731.1">
    <property type="nucleotide sequence ID" value="NZ_JAADJS010000001.1"/>
</dbReference>
<name>A0A6M2AZ89_9GAMM</name>
<dbReference type="PRINTS" id="PR00032">
    <property type="entry name" value="HTHARAC"/>
</dbReference>
<protein>
    <submittedName>
        <fullName evidence="5">Helix-turn-helix transcriptional regulator</fullName>
    </submittedName>
</protein>